<dbReference type="PRINTS" id="PR00118">
    <property type="entry name" value="BLACTAMASEA"/>
</dbReference>
<evidence type="ECO:0000256" key="1">
    <source>
        <dbReference type="ARBA" id="ARBA00009009"/>
    </source>
</evidence>
<evidence type="ECO:0000256" key="6">
    <source>
        <dbReference type="SAM" id="MobiDB-lite"/>
    </source>
</evidence>
<evidence type="ECO:0000259" key="8">
    <source>
        <dbReference type="Pfam" id="PF13354"/>
    </source>
</evidence>
<organism evidence="9 10">
    <name type="scientific">Catellatospora chokoriensis</name>
    <dbReference type="NCBI Taxonomy" id="310353"/>
    <lineage>
        <taxon>Bacteria</taxon>
        <taxon>Bacillati</taxon>
        <taxon>Actinomycetota</taxon>
        <taxon>Actinomycetes</taxon>
        <taxon>Micromonosporales</taxon>
        <taxon>Micromonosporaceae</taxon>
        <taxon>Catellatospora</taxon>
    </lineage>
</organism>
<dbReference type="SUPFAM" id="SSF56601">
    <property type="entry name" value="beta-lactamase/transpeptidase-like"/>
    <property type="match status" value="1"/>
</dbReference>
<keyword evidence="3 5" id="KW-0378">Hydrolase</keyword>
<evidence type="ECO:0000313" key="10">
    <source>
        <dbReference type="Proteomes" id="UP000619293"/>
    </source>
</evidence>
<dbReference type="InterPro" id="IPR000871">
    <property type="entry name" value="Beta-lactam_class-A"/>
</dbReference>
<evidence type="ECO:0000256" key="5">
    <source>
        <dbReference type="RuleBase" id="RU361140"/>
    </source>
</evidence>
<sequence length="300" mass="31576">MIISVRRTAAAATLTCLILSGCTTNTPTTPTIPTPGAAAPSAVAAFADLETRFDARLGVYAVDTGTGRTVEHRADERFAYASTYKALAAAAVLDSTTAEQLDRVVHYTDADLVTYSPVTDKRVQTGMSLREIADAAVRYSDNTAGNLLLDHLGGPDGFERSLREIGDRTTDAARHETELNQASPGDTRDTSTPRALATDLRAYALGDGLADDDRTVLNDWLRGNTTGAKLIRAGIPAGWQVGDKTGAAAYGTRNDIAVIWPADGAPIVLAVLSSRDEQDAKYDDALIAQAAAAAVTALRP</sequence>
<gene>
    <name evidence="9" type="primary">penP</name>
    <name evidence="9" type="ORF">Cch02nite_57840</name>
</gene>
<evidence type="ECO:0000256" key="3">
    <source>
        <dbReference type="ARBA" id="ARBA00022801"/>
    </source>
</evidence>
<keyword evidence="4 5" id="KW-0046">Antibiotic resistance</keyword>
<dbReference type="GO" id="GO:0046677">
    <property type="term" value="P:response to antibiotic"/>
    <property type="evidence" value="ECO:0007669"/>
    <property type="project" value="UniProtKB-UniRule"/>
</dbReference>
<comment type="caution">
    <text evidence="9">The sequence shown here is derived from an EMBL/GenBank/DDBJ whole genome shotgun (WGS) entry which is preliminary data.</text>
</comment>
<comment type="catalytic activity">
    <reaction evidence="5">
        <text>a beta-lactam + H2O = a substituted beta-amino acid</text>
        <dbReference type="Rhea" id="RHEA:20401"/>
        <dbReference type="ChEBI" id="CHEBI:15377"/>
        <dbReference type="ChEBI" id="CHEBI:35627"/>
        <dbReference type="ChEBI" id="CHEBI:140347"/>
        <dbReference type="EC" id="3.5.2.6"/>
    </reaction>
</comment>
<dbReference type="InterPro" id="IPR045155">
    <property type="entry name" value="Beta-lactam_cat"/>
</dbReference>
<dbReference type="PROSITE" id="PS51257">
    <property type="entry name" value="PROKAR_LIPOPROTEIN"/>
    <property type="match status" value="1"/>
</dbReference>
<dbReference type="Proteomes" id="UP000619293">
    <property type="component" value="Unassembled WGS sequence"/>
</dbReference>
<keyword evidence="10" id="KW-1185">Reference proteome</keyword>
<proteinExistence type="inferred from homology"/>
<dbReference type="EC" id="3.5.2.6" evidence="2 5"/>
<dbReference type="Gene3D" id="3.40.710.10">
    <property type="entry name" value="DD-peptidase/beta-lactamase superfamily"/>
    <property type="match status" value="1"/>
</dbReference>
<feature type="signal peptide" evidence="7">
    <location>
        <begin position="1"/>
        <end position="25"/>
    </location>
</feature>
<dbReference type="InterPro" id="IPR023650">
    <property type="entry name" value="Beta-lactam_class-A_AS"/>
</dbReference>
<dbReference type="RefSeq" id="WP_191843751.1">
    <property type="nucleotide sequence ID" value="NZ_BAAALB010000038.1"/>
</dbReference>
<dbReference type="InterPro" id="IPR012338">
    <property type="entry name" value="Beta-lactam/transpept-like"/>
</dbReference>
<dbReference type="NCBIfam" id="NF033103">
    <property type="entry name" value="bla_class_A"/>
    <property type="match status" value="1"/>
</dbReference>
<dbReference type="PROSITE" id="PS00146">
    <property type="entry name" value="BETA_LACTAMASE_A"/>
    <property type="match status" value="1"/>
</dbReference>
<keyword evidence="7" id="KW-0732">Signal</keyword>
<dbReference type="PANTHER" id="PTHR35333">
    <property type="entry name" value="BETA-LACTAMASE"/>
    <property type="match status" value="1"/>
</dbReference>
<feature type="chain" id="PRO_5038657420" description="Beta-lactamase" evidence="7">
    <location>
        <begin position="26"/>
        <end position="300"/>
    </location>
</feature>
<dbReference type="GO" id="GO:0030655">
    <property type="term" value="P:beta-lactam antibiotic catabolic process"/>
    <property type="evidence" value="ECO:0007669"/>
    <property type="project" value="InterPro"/>
</dbReference>
<evidence type="ECO:0000313" key="9">
    <source>
        <dbReference type="EMBL" id="GIF92340.1"/>
    </source>
</evidence>
<feature type="region of interest" description="Disordered" evidence="6">
    <location>
        <begin position="173"/>
        <end position="192"/>
    </location>
</feature>
<reference evidence="9 10" key="1">
    <citation type="submission" date="2021-01" db="EMBL/GenBank/DDBJ databases">
        <title>Whole genome shotgun sequence of Catellatospora chokoriensis NBRC 107358.</title>
        <authorList>
            <person name="Komaki H."/>
            <person name="Tamura T."/>
        </authorList>
    </citation>
    <scope>NUCLEOTIDE SEQUENCE [LARGE SCALE GENOMIC DNA]</scope>
    <source>
        <strain evidence="9 10">NBRC 107358</strain>
    </source>
</reference>
<evidence type="ECO:0000256" key="7">
    <source>
        <dbReference type="SAM" id="SignalP"/>
    </source>
</evidence>
<accession>A0A8J3K7W3</accession>
<protein>
    <recommendedName>
        <fullName evidence="2 5">Beta-lactamase</fullName>
        <ecNumber evidence="2 5">3.5.2.6</ecNumber>
    </recommendedName>
</protein>
<comment type="similarity">
    <text evidence="1 5">Belongs to the class-A beta-lactamase family.</text>
</comment>
<evidence type="ECO:0000256" key="4">
    <source>
        <dbReference type="ARBA" id="ARBA00023251"/>
    </source>
</evidence>
<dbReference type="AlphaFoldDB" id="A0A8J3K7W3"/>
<evidence type="ECO:0000256" key="2">
    <source>
        <dbReference type="ARBA" id="ARBA00012865"/>
    </source>
</evidence>
<name>A0A8J3K7W3_9ACTN</name>
<dbReference type="GO" id="GO:0008800">
    <property type="term" value="F:beta-lactamase activity"/>
    <property type="evidence" value="ECO:0007669"/>
    <property type="project" value="UniProtKB-UniRule"/>
</dbReference>
<dbReference type="Pfam" id="PF13354">
    <property type="entry name" value="Beta-lactamase2"/>
    <property type="match status" value="1"/>
</dbReference>
<feature type="domain" description="Beta-lactamase class A catalytic" evidence="8">
    <location>
        <begin position="58"/>
        <end position="272"/>
    </location>
</feature>
<dbReference type="EMBL" id="BONG01000044">
    <property type="protein sequence ID" value="GIF92340.1"/>
    <property type="molecule type" value="Genomic_DNA"/>
</dbReference>
<dbReference type="PANTHER" id="PTHR35333:SF3">
    <property type="entry name" value="BETA-LACTAMASE-TYPE TRANSPEPTIDASE FOLD CONTAINING PROTEIN"/>
    <property type="match status" value="1"/>
</dbReference>